<organism evidence="6 7">
    <name type="scientific">Nocardia jinanensis</name>
    <dbReference type="NCBI Taxonomy" id="382504"/>
    <lineage>
        <taxon>Bacteria</taxon>
        <taxon>Bacillati</taxon>
        <taxon>Actinomycetota</taxon>
        <taxon>Actinomycetes</taxon>
        <taxon>Mycobacteriales</taxon>
        <taxon>Nocardiaceae</taxon>
        <taxon>Nocardia</taxon>
    </lineage>
</organism>
<keyword evidence="3" id="KW-0804">Transcription</keyword>
<dbReference type="NCBIfam" id="TIGR02431">
    <property type="entry name" value="pcaR_pcaU"/>
    <property type="match status" value="1"/>
</dbReference>
<dbReference type="GO" id="GO:0046278">
    <property type="term" value="P:3,4-dihydroxybenzoate metabolic process"/>
    <property type="evidence" value="ECO:0007669"/>
    <property type="project" value="InterPro"/>
</dbReference>
<dbReference type="InterPro" id="IPR036390">
    <property type="entry name" value="WH_DNA-bd_sf"/>
</dbReference>
<dbReference type="RefSeq" id="WP_058855919.1">
    <property type="nucleotide sequence ID" value="NZ_BMMH01000006.1"/>
</dbReference>
<gene>
    <name evidence="6" type="primary">pcaR</name>
    <name evidence="6" type="ORF">GCM10011588_33690</name>
</gene>
<accession>A0A917VUV6</accession>
<dbReference type="InterPro" id="IPR005471">
    <property type="entry name" value="Tscrpt_reg_IclR_N"/>
</dbReference>
<dbReference type="GO" id="GO:0003677">
    <property type="term" value="F:DNA binding"/>
    <property type="evidence" value="ECO:0007669"/>
    <property type="project" value="UniProtKB-KW"/>
</dbReference>
<reference evidence="6" key="1">
    <citation type="journal article" date="2014" name="Int. J. Syst. Evol. Microbiol.">
        <title>Complete genome sequence of Corynebacterium casei LMG S-19264T (=DSM 44701T), isolated from a smear-ripened cheese.</title>
        <authorList>
            <consortium name="US DOE Joint Genome Institute (JGI-PGF)"/>
            <person name="Walter F."/>
            <person name="Albersmeier A."/>
            <person name="Kalinowski J."/>
            <person name="Ruckert C."/>
        </authorList>
    </citation>
    <scope>NUCLEOTIDE SEQUENCE</scope>
    <source>
        <strain evidence="6">CGMCC 4.3508</strain>
    </source>
</reference>
<evidence type="ECO:0000256" key="1">
    <source>
        <dbReference type="ARBA" id="ARBA00023015"/>
    </source>
</evidence>
<dbReference type="SUPFAM" id="SSF46785">
    <property type="entry name" value="Winged helix' DNA-binding domain"/>
    <property type="match status" value="1"/>
</dbReference>
<dbReference type="InterPro" id="IPR036388">
    <property type="entry name" value="WH-like_DNA-bd_sf"/>
</dbReference>
<dbReference type="InterPro" id="IPR029016">
    <property type="entry name" value="GAF-like_dom_sf"/>
</dbReference>
<dbReference type="SUPFAM" id="SSF55781">
    <property type="entry name" value="GAF domain-like"/>
    <property type="match status" value="1"/>
</dbReference>
<dbReference type="PROSITE" id="PS51077">
    <property type="entry name" value="HTH_ICLR"/>
    <property type="match status" value="1"/>
</dbReference>
<evidence type="ECO:0000313" key="6">
    <source>
        <dbReference type="EMBL" id="GGL16265.1"/>
    </source>
</evidence>
<dbReference type="GO" id="GO:0003700">
    <property type="term" value="F:DNA-binding transcription factor activity"/>
    <property type="evidence" value="ECO:0007669"/>
    <property type="project" value="TreeGrafter"/>
</dbReference>
<dbReference type="Pfam" id="PF01614">
    <property type="entry name" value="IclR_C"/>
    <property type="match status" value="1"/>
</dbReference>
<dbReference type="PANTHER" id="PTHR30136">
    <property type="entry name" value="HELIX-TURN-HELIX TRANSCRIPTIONAL REGULATOR, ICLR FAMILY"/>
    <property type="match status" value="1"/>
</dbReference>
<feature type="domain" description="IclR-ED" evidence="5">
    <location>
        <begin position="73"/>
        <end position="257"/>
    </location>
</feature>
<evidence type="ECO:0000256" key="2">
    <source>
        <dbReference type="ARBA" id="ARBA00023125"/>
    </source>
</evidence>
<protein>
    <submittedName>
        <fullName evidence="6">IclR family transcriptional regulator</fullName>
    </submittedName>
</protein>
<evidence type="ECO:0000256" key="3">
    <source>
        <dbReference type="ARBA" id="ARBA00023163"/>
    </source>
</evidence>
<dbReference type="Gene3D" id="3.30.450.40">
    <property type="match status" value="1"/>
</dbReference>
<name>A0A917VUV6_9NOCA</name>
<keyword evidence="1" id="KW-0805">Transcription regulation</keyword>
<dbReference type="Gene3D" id="1.10.10.10">
    <property type="entry name" value="Winged helix-like DNA-binding domain superfamily/Winged helix DNA-binding domain"/>
    <property type="match status" value="1"/>
</dbReference>
<dbReference type="Proteomes" id="UP000638263">
    <property type="component" value="Unassembled WGS sequence"/>
</dbReference>
<dbReference type="GO" id="GO:0045892">
    <property type="term" value="P:negative regulation of DNA-templated transcription"/>
    <property type="evidence" value="ECO:0007669"/>
    <property type="project" value="TreeGrafter"/>
</dbReference>
<dbReference type="EMBL" id="BMMH01000006">
    <property type="protein sequence ID" value="GGL16265.1"/>
    <property type="molecule type" value="Genomic_DNA"/>
</dbReference>
<dbReference type="InterPro" id="IPR012794">
    <property type="entry name" value="PcaR_PcaU"/>
</dbReference>
<comment type="caution">
    <text evidence="6">The sequence shown here is derived from an EMBL/GenBank/DDBJ whole genome shotgun (WGS) entry which is preliminary data.</text>
</comment>
<dbReference type="PANTHER" id="PTHR30136:SF34">
    <property type="entry name" value="TRANSCRIPTIONAL REGULATOR"/>
    <property type="match status" value="1"/>
</dbReference>
<feature type="domain" description="HTH iclR-type" evidence="4">
    <location>
        <begin position="12"/>
        <end position="72"/>
    </location>
</feature>
<evidence type="ECO:0000259" key="4">
    <source>
        <dbReference type="PROSITE" id="PS51077"/>
    </source>
</evidence>
<evidence type="ECO:0000259" key="5">
    <source>
        <dbReference type="PROSITE" id="PS51078"/>
    </source>
</evidence>
<keyword evidence="2" id="KW-0238">DNA-binding</keyword>
<dbReference type="PROSITE" id="PS51078">
    <property type="entry name" value="ICLR_ED"/>
    <property type="match status" value="1"/>
</dbReference>
<sequence length="260" mass="27987">MSRTTAPDEELVTSLLRGLEVLDILGSSEEPLTLAEVARAVDTTRATARRFLLTLEHMGYVATNGPTFWLRPKIMELGDTYLDCLGLPAIAHSYLASLAHEVRDTCSLTVLDGDSVVYVDRVKASRVLRVNIAVGTRLPAFATSTGRVLLADLDDERLHTFLSDLHAEPLTGRTQTDPDSVARMIATARTDGYAIADQELDPVLRSVAAPVRGKDGRAVAAVNVSTHVTRTSLEQLRESILPRLLDTSAAISAALTAGAE</sequence>
<dbReference type="InterPro" id="IPR014757">
    <property type="entry name" value="Tscrpt_reg_IclR_C"/>
</dbReference>
<dbReference type="SMART" id="SM00346">
    <property type="entry name" value="HTH_ICLR"/>
    <property type="match status" value="1"/>
</dbReference>
<dbReference type="GO" id="GO:0045893">
    <property type="term" value="P:positive regulation of DNA-templated transcription"/>
    <property type="evidence" value="ECO:0007669"/>
    <property type="project" value="InterPro"/>
</dbReference>
<proteinExistence type="predicted"/>
<dbReference type="Pfam" id="PF09339">
    <property type="entry name" value="HTH_IclR"/>
    <property type="match status" value="1"/>
</dbReference>
<keyword evidence="7" id="KW-1185">Reference proteome</keyword>
<dbReference type="AlphaFoldDB" id="A0A917VUV6"/>
<evidence type="ECO:0000313" key="7">
    <source>
        <dbReference type="Proteomes" id="UP000638263"/>
    </source>
</evidence>
<reference evidence="6" key="2">
    <citation type="submission" date="2020-09" db="EMBL/GenBank/DDBJ databases">
        <authorList>
            <person name="Sun Q."/>
            <person name="Zhou Y."/>
        </authorList>
    </citation>
    <scope>NUCLEOTIDE SEQUENCE</scope>
    <source>
        <strain evidence="6">CGMCC 4.3508</strain>
    </source>
</reference>
<dbReference type="InterPro" id="IPR050707">
    <property type="entry name" value="HTH_MetabolicPath_Reg"/>
</dbReference>